<reference evidence="3" key="1">
    <citation type="journal article" date="2014" name="Proc. Natl. Acad. Sci. U.S.A.">
        <title>Extensive sampling of basidiomycete genomes demonstrates inadequacy of the white-rot/brown-rot paradigm for wood decay fungi.</title>
        <authorList>
            <person name="Riley R."/>
            <person name="Salamov A.A."/>
            <person name="Brown D.W."/>
            <person name="Nagy L.G."/>
            <person name="Floudas D."/>
            <person name="Held B.W."/>
            <person name="Levasseur A."/>
            <person name="Lombard V."/>
            <person name="Morin E."/>
            <person name="Otillar R."/>
            <person name="Lindquist E.A."/>
            <person name="Sun H."/>
            <person name="LaButti K.M."/>
            <person name="Schmutz J."/>
            <person name="Jabbour D."/>
            <person name="Luo H."/>
            <person name="Baker S.E."/>
            <person name="Pisabarro A.G."/>
            <person name="Walton J.D."/>
            <person name="Blanchette R.A."/>
            <person name="Henrissat B."/>
            <person name="Martin F."/>
            <person name="Cullen D."/>
            <person name="Hibbett D.S."/>
            <person name="Grigoriev I.V."/>
        </authorList>
    </citation>
    <scope>NUCLEOTIDE SEQUENCE [LARGE SCALE GENOMIC DNA]</scope>
    <source>
        <strain evidence="3">FD-172 SS1</strain>
    </source>
</reference>
<feature type="region of interest" description="Disordered" evidence="1">
    <location>
        <begin position="164"/>
        <end position="187"/>
    </location>
</feature>
<proteinExistence type="predicted"/>
<sequence>MSGAVVNWRSSNYDTYGGRRGKSMWGDKDAKNQKSASLLLEALEGCGENSLGIRCNFVRRHSRNGEEGRDDIDFGRLDEGRRNCLNGRRRLSVVLAPEIAIRLLARGQSVGITTEARNRAAVVNRGLGASLVDRQGAEESAEVEVGCGMDVGLVELLRRGNSGWGGNSEGESGGLRGGARTREQVQDGGVVDHWRSCCEWVEEPGEPRLWANGQRRGGGEDDGKESGESGGNAHLVDEEKEGKKVGWWCVCARGPRKVLYKLYDQTSTACEVHGFGRIRPKLSKLKDVGVKTQRFMHPCLTYSDSAAAGRPEALAYVNGLELGDISCV</sequence>
<feature type="compositionally biased region" description="Basic and acidic residues" evidence="1">
    <location>
        <begin position="217"/>
        <end position="227"/>
    </location>
</feature>
<protein>
    <submittedName>
        <fullName evidence="2">Uncharacterized protein</fullName>
    </submittedName>
</protein>
<gene>
    <name evidence="2" type="ORF">BOTBODRAFT_532658</name>
</gene>
<evidence type="ECO:0000313" key="2">
    <source>
        <dbReference type="EMBL" id="KDQ09308.1"/>
    </source>
</evidence>
<name>A0A067M0S0_BOTB1</name>
<dbReference type="HOGENOM" id="CLU_847283_0_0_1"/>
<organism evidence="2 3">
    <name type="scientific">Botryobasidium botryosum (strain FD-172 SS1)</name>
    <dbReference type="NCBI Taxonomy" id="930990"/>
    <lineage>
        <taxon>Eukaryota</taxon>
        <taxon>Fungi</taxon>
        <taxon>Dikarya</taxon>
        <taxon>Basidiomycota</taxon>
        <taxon>Agaricomycotina</taxon>
        <taxon>Agaricomycetes</taxon>
        <taxon>Cantharellales</taxon>
        <taxon>Botryobasidiaceae</taxon>
        <taxon>Botryobasidium</taxon>
    </lineage>
</organism>
<dbReference type="AlphaFoldDB" id="A0A067M0S0"/>
<feature type="compositionally biased region" description="Gly residues" evidence="1">
    <location>
        <begin position="164"/>
        <end position="177"/>
    </location>
</feature>
<evidence type="ECO:0000313" key="3">
    <source>
        <dbReference type="Proteomes" id="UP000027195"/>
    </source>
</evidence>
<evidence type="ECO:0000256" key="1">
    <source>
        <dbReference type="SAM" id="MobiDB-lite"/>
    </source>
</evidence>
<dbReference type="Proteomes" id="UP000027195">
    <property type="component" value="Unassembled WGS sequence"/>
</dbReference>
<feature type="region of interest" description="Disordered" evidence="1">
    <location>
        <begin position="208"/>
        <end position="236"/>
    </location>
</feature>
<dbReference type="EMBL" id="KL198080">
    <property type="protein sequence ID" value="KDQ09308.1"/>
    <property type="molecule type" value="Genomic_DNA"/>
</dbReference>
<accession>A0A067M0S0</accession>
<keyword evidence="3" id="KW-1185">Reference proteome</keyword>
<dbReference type="InParanoid" id="A0A067M0S0"/>